<comment type="catalytic activity">
    <reaction evidence="8 9">
        <text>tRNA(Leu) + L-leucine + ATP = L-leucyl-tRNA(Leu) + AMP + diphosphate</text>
        <dbReference type="Rhea" id="RHEA:11688"/>
        <dbReference type="Rhea" id="RHEA-COMP:9613"/>
        <dbReference type="Rhea" id="RHEA-COMP:9622"/>
        <dbReference type="ChEBI" id="CHEBI:30616"/>
        <dbReference type="ChEBI" id="CHEBI:33019"/>
        <dbReference type="ChEBI" id="CHEBI:57427"/>
        <dbReference type="ChEBI" id="CHEBI:78442"/>
        <dbReference type="ChEBI" id="CHEBI:78494"/>
        <dbReference type="ChEBI" id="CHEBI:456215"/>
        <dbReference type="EC" id="6.1.1.4"/>
    </reaction>
</comment>
<evidence type="ECO:0000256" key="3">
    <source>
        <dbReference type="ARBA" id="ARBA00022598"/>
    </source>
</evidence>
<gene>
    <name evidence="9" type="primary">leuS</name>
    <name evidence="15" type="ORF">A7A78_12000</name>
</gene>
<evidence type="ECO:0000256" key="8">
    <source>
        <dbReference type="ARBA" id="ARBA00047469"/>
    </source>
</evidence>
<dbReference type="InterPro" id="IPR013155">
    <property type="entry name" value="M/V/L/I-tRNA-synth_anticd-bd"/>
</dbReference>
<dbReference type="Proteomes" id="UP000077552">
    <property type="component" value="Unassembled WGS sequence"/>
</dbReference>
<dbReference type="InterPro" id="IPR009008">
    <property type="entry name" value="Val/Leu/Ile-tRNA-synth_edit"/>
</dbReference>
<dbReference type="InterPro" id="IPR009080">
    <property type="entry name" value="tRNAsynth_Ia_anticodon-bd"/>
</dbReference>
<evidence type="ECO:0000256" key="2">
    <source>
        <dbReference type="ARBA" id="ARBA00022490"/>
    </source>
</evidence>
<evidence type="ECO:0000259" key="14">
    <source>
        <dbReference type="Pfam" id="PF13603"/>
    </source>
</evidence>
<dbReference type="InterPro" id="IPR002300">
    <property type="entry name" value="aa-tRNA-synth_Ia"/>
</dbReference>
<dbReference type="HAMAP" id="MF_00049_B">
    <property type="entry name" value="Leu_tRNA_synth_B"/>
    <property type="match status" value="1"/>
</dbReference>
<dbReference type="Pfam" id="PF09334">
    <property type="entry name" value="tRNA-synt_1g"/>
    <property type="match status" value="1"/>
</dbReference>
<dbReference type="SUPFAM" id="SSF50677">
    <property type="entry name" value="ValRS/IleRS/LeuRS editing domain"/>
    <property type="match status" value="1"/>
</dbReference>
<keyword evidence="4 9" id="KW-0547">Nucleotide-binding</keyword>
<evidence type="ECO:0000259" key="11">
    <source>
        <dbReference type="Pfam" id="PF00133"/>
    </source>
</evidence>
<comment type="caution">
    <text evidence="15">The sequence shown here is derived from an EMBL/GenBank/DDBJ whole genome shotgun (WGS) entry which is preliminary data.</text>
</comment>
<dbReference type="SUPFAM" id="SSF47323">
    <property type="entry name" value="Anticodon-binding domain of a subclass of class I aminoacyl-tRNA synthetases"/>
    <property type="match status" value="1"/>
</dbReference>
<feature type="domain" description="Methionyl/Valyl/Leucyl/Isoleucyl-tRNA synthetase anticodon-binding" evidence="12">
    <location>
        <begin position="876"/>
        <end position="990"/>
    </location>
</feature>
<dbReference type="FunFam" id="3.40.50.620:FF:000056">
    <property type="entry name" value="Leucine--tRNA ligase"/>
    <property type="match status" value="1"/>
</dbReference>
<keyword evidence="16" id="KW-1185">Reference proteome</keyword>
<sequence length="1026" mass="117808">MGKYHFNEIEAKWQKHWAENQTFKAENDSNKPKYYVLDMFPYPSGAGLHVGHPLGYIASDIYARYKRHQGYNVLHPQGYDSFGLPAEQYAIQTGQHPAKTTEENIARYREQLDKIGFSFDWSREVRTSNPEYYKWTQWIFIQLFESWYDKDLNKARSIEELRAIFSSEGNVHINAVCDEGIAHFTASEWLGFLETEKQEILLKYRLTYLAETEVNWCPQLGTVLANDEIVNGVSERGGYPVVRKKMKQWSMRITAYAQRLLDGLDKIDWPQPLKDSQTNWIGRSKGATVTFKVENVPSSAVEKSYSIDVFTTRPDTIFGVSFMTLAPEHDLVSKITTAEQKEAVEKYVEATAKRSERERMADVKTITGVFTGAYAEHPFTKEPLPIWIGDYVLAGYGTGAVMSVPCGDQRDYDFAKHFNLPIPNIFKDADISEEAYSDKENTIITNSDFLNDLNYSEATDKIIAALEEKGIGKGKINYRLRDAVFSRQRYWGEPFPIYYKDGMPHVIPTECLPLRLPEVEKYLPTEEGEPPLGRADDWAWDVEKLSVVSCELIDHKTVFPLELNTMPGWAGSSWYFFRYMEDEKRDEVFASKEALNYWKNVDLYIGGSEHATGHLLYSRFWVKFMHDRGLVPVDEPFKKLINQGMILGESAFVGRYSGYFKISVFNIEEVEIQREPLLKDNPIMELISEKAELFVSLKMQDELKILQEKAKIIALENFNNKLEQASKPSFKTEIRIEFLNAQLDLIHSDVSFVNNSNELDIEAFKNWREEYKNAEFITEEDGTFKVSREVEKMSKSKYNVVNPDDICNQYGADTLRMYEMFLGPLEQAKPWNTAGITGVHGFLKKLWKLYHSASPNPSEGGEQEFIVSEDNASKESLKTLHKTIKKTQEDIENFSFNTSVSSFMIAVNELSAEKCNSREVLEPLAILISPYAPHIAEELWEKLGHSESISTAPFPKFEEKYLVESTKEYPISFNGKMRFTLELPLDISKEEIESAVMAHEKTAQYLEGRTPKKVIIVPGKIVNIVG</sequence>
<dbReference type="Pfam" id="PF13603">
    <property type="entry name" value="tRNA-synt_1_2"/>
    <property type="match status" value="1"/>
</dbReference>
<dbReference type="AlphaFoldDB" id="A0A1A9LDQ6"/>
<keyword evidence="7 9" id="KW-0030">Aminoacyl-tRNA synthetase</keyword>
<evidence type="ECO:0000256" key="10">
    <source>
        <dbReference type="RuleBase" id="RU363035"/>
    </source>
</evidence>
<feature type="domain" description="Methionyl/Leucyl tRNA synthetase" evidence="13">
    <location>
        <begin position="39"/>
        <end position="145"/>
    </location>
</feature>
<dbReference type="Gene3D" id="3.90.740.10">
    <property type="entry name" value="Valyl/Leucyl/Isoleucyl-tRNA synthetase, editing domain"/>
    <property type="match status" value="1"/>
</dbReference>
<dbReference type="InterPro" id="IPR025709">
    <property type="entry name" value="Leu_tRNA-synth_edit"/>
</dbReference>
<dbReference type="GO" id="GO:0005524">
    <property type="term" value="F:ATP binding"/>
    <property type="evidence" value="ECO:0007669"/>
    <property type="project" value="UniProtKB-UniRule"/>
</dbReference>
<dbReference type="PANTHER" id="PTHR43740:SF2">
    <property type="entry name" value="LEUCINE--TRNA LIGASE, MITOCHONDRIAL"/>
    <property type="match status" value="1"/>
</dbReference>
<evidence type="ECO:0000256" key="5">
    <source>
        <dbReference type="ARBA" id="ARBA00022840"/>
    </source>
</evidence>
<protein>
    <recommendedName>
        <fullName evidence="9">Leucine--tRNA ligase</fullName>
        <ecNumber evidence="9">6.1.1.4</ecNumber>
    </recommendedName>
    <alternativeName>
        <fullName evidence="9">Leucyl-tRNA synthetase</fullName>
        <shortName evidence="9">LeuRS</shortName>
    </alternativeName>
</protein>
<dbReference type="InterPro" id="IPR014729">
    <property type="entry name" value="Rossmann-like_a/b/a_fold"/>
</dbReference>
<evidence type="ECO:0000256" key="4">
    <source>
        <dbReference type="ARBA" id="ARBA00022741"/>
    </source>
</evidence>
<dbReference type="InterPro" id="IPR002302">
    <property type="entry name" value="Leu-tRNA-ligase"/>
</dbReference>
<keyword evidence="6 9" id="KW-0648">Protein biosynthesis</keyword>
<dbReference type="CDD" id="cd07958">
    <property type="entry name" value="Anticodon_Ia_Leu_BEm"/>
    <property type="match status" value="1"/>
</dbReference>
<evidence type="ECO:0000259" key="12">
    <source>
        <dbReference type="Pfam" id="PF08264"/>
    </source>
</evidence>
<keyword evidence="5 9" id="KW-0067">ATP-binding</keyword>
<dbReference type="GO" id="GO:0005829">
    <property type="term" value="C:cytosol"/>
    <property type="evidence" value="ECO:0007669"/>
    <property type="project" value="TreeGrafter"/>
</dbReference>
<dbReference type="Gene3D" id="1.10.730.10">
    <property type="entry name" value="Isoleucyl-tRNA Synthetase, Domain 1"/>
    <property type="match status" value="1"/>
</dbReference>
<evidence type="ECO:0000259" key="13">
    <source>
        <dbReference type="Pfam" id="PF09334"/>
    </source>
</evidence>
<dbReference type="SUPFAM" id="SSF52374">
    <property type="entry name" value="Nucleotidylyl transferase"/>
    <property type="match status" value="1"/>
</dbReference>
<dbReference type="PRINTS" id="PR00985">
    <property type="entry name" value="TRNASYNTHLEU"/>
</dbReference>
<dbReference type="PANTHER" id="PTHR43740">
    <property type="entry name" value="LEUCYL-TRNA SYNTHETASE"/>
    <property type="match status" value="1"/>
</dbReference>
<dbReference type="GO" id="GO:0002161">
    <property type="term" value="F:aminoacyl-tRNA deacylase activity"/>
    <property type="evidence" value="ECO:0007669"/>
    <property type="project" value="InterPro"/>
</dbReference>
<dbReference type="EC" id="6.1.1.4" evidence="9"/>
<organism evidence="15 16">
    <name type="scientific">Aequorivita soesokkakensis</name>
    <dbReference type="NCBI Taxonomy" id="1385699"/>
    <lineage>
        <taxon>Bacteria</taxon>
        <taxon>Pseudomonadati</taxon>
        <taxon>Bacteroidota</taxon>
        <taxon>Flavobacteriia</taxon>
        <taxon>Flavobacteriales</taxon>
        <taxon>Flavobacteriaceae</taxon>
        <taxon>Aequorivita</taxon>
    </lineage>
</organism>
<dbReference type="GO" id="GO:0004823">
    <property type="term" value="F:leucine-tRNA ligase activity"/>
    <property type="evidence" value="ECO:0007669"/>
    <property type="project" value="UniProtKB-UniRule"/>
</dbReference>
<dbReference type="STRING" id="1385699.A7A78_12000"/>
<feature type="short sequence motif" description="'KMSKS' region" evidence="9">
    <location>
        <begin position="792"/>
        <end position="796"/>
    </location>
</feature>
<dbReference type="RefSeq" id="WP_068761870.1">
    <property type="nucleotide sequence ID" value="NZ_LXIE01000013.1"/>
</dbReference>
<comment type="similarity">
    <text evidence="1 9 10">Belongs to the class-I aminoacyl-tRNA synthetase family.</text>
</comment>
<feature type="binding site" evidence="9">
    <location>
        <position position="795"/>
    </location>
    <ligand>
        <name>ATP</name>
        <dbReference type="ChEBI" id="CHEBI:30616"/>
    </ligand>
</feature>
<keyword evidence="2 9" id="KW-0963">Cytoplasm</keyword>
<evidence type="ECO:0000256" key="1">
    <source>
        <dbReference type="ARBA" id="ARBA00005594"/>
    </source>
</evidence>
<evidence type="ECO:0000313" key="16">
    <source>
        <dbReference type="Proteomes" id="UP000077552"/>
    </source>
</evidence>
<proteinExistence type="inferred from homology"/>
<evidence type="ECO:0000313" key="15">
    <source>
        <dbReference type="EMBL" id="OAD91410.1"/>
    </source>
</evidence>
<comment type="subcellular location">
    <subcellularLocation>
        <location evidence="9">Cytoplasm</location>
    </subcellularLocation>
</comment>
<comment type="caution">
    <text evidence="9">Lacks conserved residue(s) required for the propagation of feature annotation.</text>
</comment>
<evidence type="ECO:0000256" key="6">
    <source>
        <dbReference type="ARBA" id="ARBA00022917"/>
    </source>
</evidence>
<dbReference type="FunFam" id="3.40.50.620:FF:000154">
    <property type="entry name" value="Leucine--tRNA ligase"/>
    <property type="match status" value="1"/>
</dbReference>
<dbReference type="Pfam" id="PF00133">
    <property type="entry name" value="tRNA-synt_1"/>
    <property type="match status" value="1"/>
</dbReference>
<keyword evidence="3 9" id="KW-0436">Ligase</keyword>
<dbReference type="GO" id="GO:0006429">
    <property type="term" value="P:leucyl-tRNA aminoacylation"/>
    <property type="evidence" value="ECO:0007669"/>
    <property type="project" value="UniProtKB-UniRule"/>
</dbReference>
<feature type="domain" description="Aminoacyl-tRNA synthetase class Ia" evidence="11">
    <location>
        <begin position="789"/>
        <end position="818"/>
    </location>
</feature>
<dbReference type="PROSITE" id="PS00178">
    <property type="entry name" value="AA_TRNA_LIGASE_I"/>
    <property type="match status" value="1"/>
</dbReference>
<dbReference type="FunFam" id="3.40.50.620:FF:000060">
    <property type="entry name" value="Leucine--tRNA ligase"/>
    <property type="match status" value="1"/>
</dbReference>
<dbReference type="Pfam" id="PF08264">
    <property type="entry name" value="Anticodon_1"/>
    <property type="match status" value="1"/>
</dbReference>
<dbReference type="Gene3D" id="3.40.50.620">
    <property type="entry name" value="HUPs"/>
    <property type="match status" value="3"/>
</dbReference>
<dbReference type="OrthoDB" id="9810365at2"/>
<dbReference type="InterPro" id="IPR001412">
    <property type="entry name" value="aa-tRNA-synth_I_CS"/>
</dbReference>
<dbReference type="FunFam" id="1.10.730.10:FF:000011">
    <property type="entry name" value="Leucine--tRNA ligase chloroplastic/mitochondrial"/>
    <property type="match status" value="1"/>
</dbReference>
<feature type="domain" description="Leucyl-tRNA synthetase editing" evidence="14">
    <location>
        <begin position="279"/>
        <end position="466"/>
    </location>
</feature>
<dbReference type="InterPro" id="IPR015413">
    <property type="entry name" value="Methionyl/Leucyl_tRNA_Synth"/>
</dbReference>
<reference evidence="15 16" key="1">
    <citation type="submission" date="2016-05" db="EMBL/GenBank/DDBJ databases">
        <title>Genome sequencing of Vitellibacter soesokkakensis RSSK-12.</title>
        <authorList>
            <person name="Thevarajoo S."/>
            <person name="Selvaratnam C."/>
            <person name="Goh K.M."/>
            <person name="Chan K.-G."/>
            <person name="Chong C.S."/>
        </authorList>
    </citation>
    <scope>NUCLEOTIDE SEQUENCE [LARGE SCALE GENOMIC DNA]</scope>
    <source>
        <strain evidence="15 16">RSSK-12</strain>
    </source>
</reference>
<evidence type="ECO:0000256" key="7">
    <source>
        <dbReference type="ARBA" id="ARBA00023146"/>
    </source>
</evidence>
<evidence type="ECO:0000256" key="9">
    <source>
        <dbReference type="HAMAP-Rule" id="MF_00049"/>
    </source>
</evidence>
<name>A0A1A9LDQ6_9FLAO</name>
<accession>A0A1A9LDQ6</accession>
<dbReference type="EMBL" id="LXIE01000013">
    <property type="protein sequence ID" value="OAD91410.1"/>
    <property type="molecule type" value="Genomic_DNA"/>
</dbReference>